<feature type="compositionally biased region" description="Polar residues" evidence="2">
    <location>
        <begin position="2078"/>
        <end position="2089"/>
    </location>
</feature>
<dbReference type="Gene3D" id="3.30.70.270">
    <property type="match status" value="1"/>
</dbReference>
<dbReference type="InterPro" id="IPR043128">
    <property type="entry name" value="Rev_trsase/Diguanyl_cyclase"/>
</dbReference>
<feature type="region of interest" description="Disordered" evidence="2">
    <location>
        <begin position="2048"/>
        <end position="2089"/>
    </location>
</feature>
<feature type="compositionally biased region" description="Low complexity" evidence="2">
    <location>
        <begin position="106"/>
        <end position="115"/>
    </location>
</feature>
<feature type="compositionally biased region" description="Polar residues" evidence="2">
    <location>
        <begin position="1996"/>
        <end position="2005"/>
    </location>
</feature>
<feature type="region of interest" description="Disordered" evidence="2">
    <location>
        <begin position="96"/>
        <end position="123"/>
    </location>
</feature>
<feature type="compositionally biased region" description="Gly residues" evidence="2">
    <location>
        <begin position="96"/>
        <end position="105"/>
    </location>
</feature>
<evidence type="ECO:0000256" key="2">
    <source>
        <dbReference type="SAM" id="MobiDB-lite"/>
    </source>
</evidence>
<feature type="compositionally biased region" description="Basic residues" evidence="2">
    <location>
        <begin position="1436"/>
        <end position="1447"/>
    </location>
</feature>
<evidence type="ECO:0000313" key="5">
    <source>
        <dbReference type="Proteomes" id="UP000326396"/>
    </source>
</evidence>
<dbReference type="PANTHER" id="PTHR31780:SF10">
    <property type="entry name" value="LD36051P"/>
    <property type="match status" value="1"/>
</dbReference>
<evidence type="ECO:0000259" key="3">
    <source>
        <dbReference type="Pfam" id="PF00078"/>
    </source>
</evidence>
<protein>
    <recommendedName>
        <fullName evidence="3">Reverse transcriptase domain-containing protein</fullName>
    </recommendedName>
</protein>
<feature type="region of interest" description="Disordered" evidence="2">
    <location>
        <begin position="800"/>
        <end position="855"/>
    </location>
</feature>
<feature type="compositionally biased region" description="Acidic residues" evidence="2">
    <location>
        <begin position="948"/>
        <end position="970"/>
    </location>
</feature>
<feature type="domain" description="Reverse transcriptase" evidence="3">
    <location>
        <begin position="2260"/>
        <end position="2402"/>
    </location>
</feature>
<dbReference type="OrthoDB" id="1931055at2759"/>
<feature type="region of interest" description="Disordered" evidence="2">
    <location>
        <begin position="873"/>
        <end position="971"/>
    </location>
</feature>
<feature type="region of interest" description="Disordered" evidence="2">
    <location>
        <begin position="298"/>
        <end position="324"/>
    </location>
</feature>
<feature type="region of interest" description="Disordered" evidence="2">
    <location>
        <begin position="337"/>
        <end position="358"/>
    </location>
</feature>
<reference evidence="4 5" key="1">
    <citation type="submission" date="2019-05" db="EMBL/GenBank/DDBJ databases">
        <title>Mikania micrantha, genome provides insights into the molecular mechanism of rapid growth.</title>
        <authorList>
            <person name="Liu B."/>
        </authorList>
    </citation>
    <scope>NUCLEOTIDE SEQUENCE [LARGE SCALE GENOMIC DNA]</scope>
    <source>
        <strain evidence="4">NLD-2019</strain>
        <tissue evidence="4">Leaf</tissue>
    </source>
</reference>
<organism evidence="4 5">
    <name type="scientific">Mikania micrantha</name>
    <name type="common">bitter vine</name>
    <dbReference type="NCBI Taxonomy" id="192012"/>
    <lineage>
        <taxon>Eukaryota</taxon>
        <taxon>Viridiplantae</taxon>
        <taxon>Streptophyta</taxon>
        <taxon>Embryophyta</taxon>
        <taxon>Tracheophyta</taxon>
        <taxon>Spermatophyta</taxon>
        <taxon>Magnoliopsida</taxon>
        <taxon>eudicotyledons</taxon>
        <taxon>Gunneridae</taxon>
        <taxon>Pentapetalae</taxon>
        <taxon>asterids</taxon>
        <taxon>campanulids</taxon>
        <taxon>Asterales</taxon>
        <taxon>Asteraceae</taxon>
        <taxon>Asteroideae</taxon>
        <taxon>Heliantheae alliance</taxon>
        <taxon>Eupatorieae</taxon>
        <taxon>Mikania</taxon>
    </lineage>
</organism>
<feature type="region of interest" description="Disordered" evidence="2">
    <location>
        <begin position="1243"/>
        <end position="1303"/>
    </location>
</feature>
<feature type="compositionally biased region" description="Low complexity" evidence="2">
    <location>
        <begin position="880"/>
        <end position="889"/>
    </location>
</feature>
<dbReference type="InterPro" id="IPR051195">
    <property type="entry name" value="Fungal_stress_NST1"/>
</dbReference>
<keyword evidence="5" id="KW-1185">Reference proteome</keyword>
<dbReference type="EMBL" id="SZYD01000001">
    <property type="protein sequence ID" value="KAD7479429.1"/>
    <property type="molecule type" value="Genomic_DNA"/>
</dbReference>
<dbReference type="InterPro" id="IPR043502">
    <property type="entry name" value="DNA/RNA_pol_sf"/>
</dbReference>
<sequence length="2431" mass="269120">MANNHGGSGSKFVSVSLNKLYGQASHHSYLSHSGSYGAGFGTNRARPGGPGGGMVVLSRNRPPQKAMPKLSVPPPLNLPSLRKEYEKIDLSGAGGGVAGGAGSGSGSRPTSSGMGWTKPGNIALKEKEDTHVLESTKGNGAYMPPSARHGDTVSAHHSNVEKAMVLRGEDFPSLWAALPSSTGPTAQKHKEGSGSGSSQKLKHLVSEESSDVLRNTSRFNSPAHIQSSYHMPNEVNENPRPKLALLDDAQKQEDPLSLVWLNPRSDWADDERDTGNRFVGRRGSDQELPKTETHWDRDFDMPILPHRPPNNLSERHGAKGSTSEFLKTEPYREINSWRNSSSHKDTSAGSHALSEGNNITVPNHLSTHHGAVTENQDTAYVRRGTNQGRQWNHHRIESPGNRNEVYQKFTTGSKSAFLFGGKAAFSKSEQTYEDNSYQKDFSSDVYDERDPFAGKLVGVLKRKKGVIEHTDFHDPARESFEAELERVQRMQEMERQKIVEEQERTMEQARREDEERQRAILEEEERQKRMEEEAREAAWRAEQERLDAIQKAEEQKIAREEEKRRIILEEERRKQAAKQKLLDLEARMAKRNAKVVKMAVDPVGGKDKDASMDSDPDSWEVSQRAVERTTTSASSDSSAMDRPFDQPQFSREIPSMERGKTVNPWKREAFSVGSNSSFLLNDQVNGHHGPMIDAPIGRRSLPMKDYGGGYMSSARSSDTNDFSHLGDRDHRWNYFEDGEAYGRNREIESEFYDNVDEKYGEVGWGQGHSRNNTRSYPDRLYMNAESDKLYSYGRSRYAMKQPRVLPPPSLSSVPRSSLRGENERSSLRGENELSAPSSSQESTARTGNYGNPQDNLQQSEVVDLQQEIMAQKNVTSRCDSQSSLSVSNPPSSPTHLSNDELDDDSGGCEGMEVNDELGEVTTMSELKSISKDEDKNEEWNLENHDEMQEQEEYDEHDSYGEEDEVLEGPDDNINLRQEFEHLQIKEKSTTDVMENLVLGFNEDVEVRIPGVEFEKESKTDRNTVDIPEVSDVVEKLAAVDAVIHEHEQTQNAYISTSSLLGDHVTSSVEMTYVSSSGQFTTPVNLQFGLFSRPTLIQSPIPAIQIGSIQMPLPLHPPVGSSGHLHPSQPPPPLFQFGQLMYSSPVSQSILPMTQQPISLGQPNFHPTHTHCNLDQNSESLQPNQFSQEISAININKDTGSTNLSSNHGNLFHAADKIIASNIQNEEKGPGICNNDSQLQIAPASSQGLSDEKNEALSKAPGPLNRGKRTVYSARNSGPKSFQAYEPMGSNESHSKNRRPIQRTEFRVREHFNSSGLGDKRNNKTMATYSRSGYRHQTGPTSLKHVVHEAEMIPESIPGKETARIKTKTASSSVESNLINNIPREIVDAPLQSGVVRVFKQPGIECVSDEDDFIEVRSKRQMLNDRREQREKEIKAKSRATKQPRKAHVISSGHKNKTSAAWVGEASNILSDVGLVKKEQIVEFSTMTSQLIVPTGTATVDTDVQTDIRLHTSKPFHIGSALSSAAEDQGSNYMFETENKVADDALTSLGGWGDARSDQQVIPLTQIQLDEAMKPSKFTTTHMTSIGDKTTLDSESILPSSLNLAKEKPVPSSSSPINSLLAGERIQFGAVTSPTMLPPTSRVVSHAVGAHGSFLSDMTRRTQNISKAENDCNIFFKKEKHSADDCVAKVETAASGVAVAAIDPDEIVGNGLSRVSVSAPPNSFGGAAEVIQGLAVDHESGSQTKPEETLSVSLPADLSVETPPMSLWPPLPSPQGSSTQMLSHFSGPTPSQFPFYDMSSPVFAFGRHDESAGTQSQSQKPTGLADSRHIGAWQNHSGIDTFYGTPAGFSAPFIGAPGGMPGVQAAPHMVVYNHYSPVGQFGQVGLSFMGTTYIPSGKQPDWKHDPTSSSRNEEDMRPHNSLNNNMQPPIQQHIAPGSPLLPLTMFDIPPFQDMTVQHRWSHVPASTLLTVPMSPPLQQAMTGPSQFSSHGGDRSTFPPNRSSEPQAPSPVVRDSTITHFPDELGLLDSSLSTTSPPCHITKTGEGVESMDQYQQGKNLSSQQYNNNNNHGGGRYQRGSPKNKSMGGQWSSHRRIGKVFHGRSEKSFPSSTKVKQIYVVKQPGGSSSRSLANLSMDHRGEQTLILTKSAFLDFTRGTKPPFMLAMVITEVNPSTNIVPPAIIPLITEFQDVFPIETPPELPLMRDIQHCMGFIPGAVLPNKSAYRMNPKEYEELHRQVTELLDKGLIRESMSPCAVPALLVPKANGSYRMSIDSRAVNKITVKYRFPIPRLEDLLDQLHGARVFSKIDLRNGYHQIRMRLGDEWRTTFKIQDGLFEWMVMPFGFSNAPNTFMRLMNHVFKPLIGQCVVVYFDDILIFSPDVPQHVQHLRQVFSIPREQKLYTNGDMLLPILRSFIFGVHNLRPMNQNGSHED</sequence>
<dbReference type="CDD" id="cd01647">
    <property type="entry name" value="RT_LTR"/>
    <property type="match status" value="1"/>
</dbReference>
<feature type="compositionally biased region" description="Basic and acidic residues" evidence="2">
    <location>
        <begin position="818"/>
        <end position="831"/>
    </location>
</feature>
<feature type="region of interest" description="Disordered" evidence="2">
    <location>
        <begin position="1423"/>
        <end position="1453"/>
    </location>
</feature>
<feature type="compositionally biased region" description="Basic and acidic residues" evidence="2">
    <location>
        <begin position="928"/>
        <end position="947"/>
    </location>
</feature>
<feature type="region of interest" description="Disordered" evidence="2">
    <location>
        <begin position="176"/>
        <end position="214"/>
    </location>
</feature>
<dbReference type="InterPro" id="IPR000477">
    <property type="entry name" value="RT_dom"/>
</dbReference>
<feature type="compositionally biased region" description="Low complexity" evidence="2">
    <location>
        <begin position="629"/>
        <end position="638"/>
    </location>
</feature>
<keyword evidence="1" id="KW-0175">Coiled coil</keyword>
<feature type="compositionally biased region" description="Acidic residues" evidence="2">
    <location>
        <begin position="899"/>
        <end position="918"/>
    </location>
</feature>
<gene>
    <name evidence="4" type="ORF">E3N88_02565</name>
</gene>
<feature type="compositionally biased region" description="Basic and acidic residues" evidence="2">
    <location>
        <begin position="1899"/>
        <end position="1917"/>
    </location>
</feature>
<comment type="caution">
    <text evidence="4">The sequence shown here is derived from an EMBL/GenBank/DDBJ whole genome shotgun (WGS) entry which is preliminary data.</text>
</comment>
<dbReference type="PANTHER" id="PTHR31780">
    <property type="entry name" value="STRESS RESPONSE PROTEIN NST1-RELATED"/>
    <property type="match status" value="1"/>
</dbReference>
<dbReference type="Proteomes" id="UP000326396">
    <property type="component" value="Linkage Group LG1"/>
</dbReference>
<evidence type="ECO:0000256" key="1">
    <source>
        <dbReference type="SAM" id="Coils"/>
    </source>
</evidence>
<feature type="region of interest" description="Disordered" evidence="2">
    <location>
        <begin position="603"/>
        <end position="647"/>
    </location>
</feature>
<dbReference type="Pfam" id="PF00078">
    <property type="entry name" value="RVT_1"/>
    <property type="match status" value="1"/>
</dbReference>
<feature type="compositionally biased region" description="Polar residues" evidence="2">
    <location>
        <begin position="1919"/>
        <end position="1929"/>
    </location>
</feature>
<proteinExistence type="predicted"/>
<feature type="region of interest" description="Disordered" evidence="2">
    <location>
        <begin position="1894"/>
        <end position="1936"/>
    </location>
</feature>
<dbReference type="SUPFAM" id="SSF56672">
    <property type="entry name" value="DNA/RNA polymerases"/>
    <property type="match status" value="1"/>
</dbReference>
<accession>A0A5N6Q4B4</accession>
<feature type="region of interest" description="Disordered" evidence="2">
    <location>
        <begin position="59"/>
        <end position="78"/>
    </location>
</feature>
<feature type="region of interest" description="Disordered" evidence="2">
    <location>
        <begin position="1973"/>
        <end position="2013"/>
    </location>
</feature>
<feature type="compositionally biased region" description="Basic and acidic residues" evidence="2">
    <location>
        <begin position="1423"/>
        <end position="1435"/>
    </location>
</feature>
<feature type="compositionally biased region" description="Polar residues" evidence="2">
    <location>
        <begin position="1975"/>
        <end position="1988"/>
    </location>
</feature>
<feature type="compositionally biased region" description="Polar residues" evidence="2">
    <location>
        <begin position="2050"/>
        <end position="2060"/>
    </location>
</feature>
<evidence type="ECO:0000313" key="4">
    <source>
        <dbReference type="EMBL" id="KAD7479429.1"/>
    </source>
</evidence>
<name>A0A5N6Q4B4_9ASTR</name>
<dbReference type="Gene3D" id="3.10.10.10">
    <property type="entry name" value="HIV Type 1 Reverse Transcriptase, subunit A, domain 1"/>
    <property type="match status" value="1"/>
</dbReference>
<feature type="coiled-coil region" evidence="1">
    <location>
        <begin position="477"/>
        <end position="594"/>
    </location>
</feature>
<feature type="compositionally biased region" description="Polar residues" evidence="2">
    <location>
        <begin position="834"/>
        <end position="855"/>
    </location>
</feature>